<dbReference type="SMART" id="SM00388">
    <property type="entry name" value="HisKA"/>
    <property type="match status" value="1"/>
</dbReference>
<dbReference type="SMART" id="SM00387">
    <property type="entry name" value="HATPase_c"/>
    <property type="match status" value="1"/>
</dbReference>
<dbReference type="CDD" id="cd00082">
    <property type="entry name" value="HisKA"/>
    <property type="match status" value="1"/>
</dbReference>
<dbReference type="PANTHER" id="PTHR45453:SF2">
    <property type="entry name" value="HISTIDINE KINASE"/>
    <property type="match status" value="1"/>
</dbReference>
<dbReference type="STRING" id="1450648.CLORY_39570"/>
<keyword evidence="5 13" id="KW-0808">Transferase</keyword>
<dbReference type="PROSITE" id="PS50109">
    <property type="entry name" value="HIS_KIN"/>
    <property type="match status" value="1"/>
</dbReference>
<keyword evidence="9" id="KW-0902">Two-component regulatory system</keyword>
<keyword evidence="14" id="KW-1185">Reference proteome</keyword>
<dbReference type="InterPro" id="IPR050351">
    <property type="entry name" value="BphY/WalK/GraS-like"/>
</dbReference>
<evidence type="ECO:0000256" key="10">
    <source>
        <dbReference type="ARBA" id="ARBA00023136"/>
    </source>
</evidence>
<evidence type="ECO:0000313" key="13">
    <source>
        <dbReference type="EMBL" id="OPJ57729.1"/>
    </source>
</evidence>
<dbReference type="InterPro" id="IPR036097">
    <property type="entry name" value="HisK_dim/P_sf"/>
</dbReference>
<dbReference type="InterPro" id="IPR036890">
    <property type="entry name" value="HATPase_C_sf"/>
</dbReference>
<keyword evidence="10 11" id="KW-0472">Membrane</keyword>
<evidence type="ECO:0000256" key="2">
    <source>
        <dbReference type="ARBA" id="ARBA00004651"/>
    </source>
</evidence>
<keyword evidence="4" id="KW-1003">Cell membrane</keyword>
<proteinExistence type="predicted"/>
<dbReference type="GO" id="GO:0004721">
    <property type="term" value="F:phosphoprotein phosphatase activity"/>
    <property type="evidence" value="ECO:0007669"/>
    <property type="project" value="TreeGrafter"/>
</dbReference>
<dbReference type="SUPFAM" id="SSF47384">
    <property type="entry name" value="Homodimeric domain of signal transducing histidine kinase"/>
    <property type="match status" value="1"/>
</dbReference>
<sequence>MNFIRYIKENVRLFIFYILLMAFIVITVCLDRKNRLLTSDIFYILFVSLFMFGVFILIDYILKNQQLKRLLKAQAAEDKTPIMPKPLEYKDELYCLIMDDLYKSFSEKNKAIEDEIKENKEFMTAWVHEIKTPITASKLIINSSEASHMEELKSLNEEICKINDYVEKVLFYSRSDNFSKDYIISEVNIDKLVKESIKKHSIIFIKKHIKLINRVNNLFCVDSDKKWLLFIIDQLVSNALKYTNVNEMIIFETSEDDKEKQLIIKDSGVGIRSDDLKRIFINSFTGHNGREENIKATGMGLYLSQKLAKKLSHYITIESQYKKGTTAIIHFPRWNDYYDVTKM</sequence>
<dbReference type="RefSeq" id="WP_079427740.1">
    <property type="nucleotide sequence ID" value="NZ_MZGV01000074.1"/>
</dbReference>
<dbReference type="SUPFAM" id="SSF55874">
    <property type="entry name" value="ATPase domain of HSP90 chaperone/DNA topoisomerase II/histidine kinase"/>
    <property type="match status" value="1"/>
</dbReference>
<dbReference type="InterPro" id="IPR003594">
    <property type="entry name" value="HATPase_dom"/>
</dbReference>
<feature type="domain" description="Histidine kinase" evidence="12">
    <location>
        <begin position="125"/>
        <end position="335"/>
    </location>
</feature>
<evidence type="ECO:0000256" key="1">
    <source>
        <dbReference type="ARBA" id="ARBA00000085"/>
    </source>
</evidence>
<comment type="caution">
    <text evidence="13">The sequence shown here is derived from an EMBL/GenBank/DDBJ whole genome shotgun (WGS) entry which is preliminary data.</text>
</comment>
<dbReference type="Gene3D" id="3.30.565.10">
    <property type="entry name" value="Histidine kinase-like ATPase, C-terminal domain"/>
    <property type="match status" value="1"/>
</dbReference>
<evidence type="ECO:0000256" key="8">
    <source>
        <dbReference type="ARBA" id="ARBA00022989"/>
    </source>
</evidence>
<reference evidence="13 14" key="1">
    <citation type="submission" date="2017-03" db="EMBL/GenBank/DDBJ databases">
        <title>Genome sequence of Clostridium oryzae DSM 28571.</title>
        <authorList>
            <person name="Poehlein A."/>
            <person name="Daniel R."/>
        </authorList>
    </citation>
    <scope>NUCLEOTIDE SEQUENCE [LARGE SCALE GENOMIC DNA]</scope>
    <source>
        <strain evidence="13 14">DSM 28571</strain>
    </source>
</reference>
<evidence type="ECO:0000259" key="12">
    <source>
        <dbReference type="PROSITE" id="PS50109"/>
    </source>
</evidence>
<protein>
    <recommendedName>
        <fullName evidence="3">histidine kinase</fullName>
        <ecNumber evidence="3">2.7.13.3</ecNumber>
    </recommendedName>
</protein>
<dbReference type="Proteomes" id="UP000190080">
    <property type="component" value="Unassembled WGS sequence"/>
</dbReference>
<organism evidence="13 14">
    <name type="scientific">Clostridium oryzae</name>
    <dbReference type="NCBI Taxonomy" id="1450648"/>
    <lineage>
        <taxon>Bacteria</taxon>
        <taxon>Bacillati</taxon>
        <taxon>Bacillota</taxon>
        <taxon>Clostridia</taxon>
        <taxon>Eubacteriales</taxon>
        <taxon>Clostridiaceae</taxon>
        <taxon>Clostridium</taxon>
    </lineage>
</organism>
<evidence type="ECO:0000256" key="9">
    <source>
        <dbReference type="ARBA" id="ARBA00023012"/>
    </source>
</evidence>
<evidence type="ECO:0000256" key="5">
    <source>
        <dbReference type="ARBA" id="ARBA00022679"/>
    </source>
</evidence>
<feature type="transmembrane region" description="Helical" evidence="11">
    <location>
        <begin position="42"/>
        <end position="62"/>
    </location>
</feature>
<evidence type="ECO:0000256" key="6">
    <source>
        <dbReference type="ARBA" id="ARBA00022692"/>
    </source>
</evidence>
<accession>A0A1V4ICS0</accession>
<feature type="transmembrane region" description="Helical" evidence="11">
    <location>
        <begin position="12"/>
        <end position="30"/>
    </location>
</feature>
<dbReference type="EMBL" id="MZGV01000074">
    <property type="protein sequence ID" value="OPJ57729.1"/>
    <property type="molecule type" value="Genomic_DNA"/>
</dbReference>
<dbReference type="EC" id="2.7.13.3" evidence="3"/>
<evidence type="ECO:0000256" key="3">
    <source>
        <dbReference type="ARBA" id="ARBA00012438"/>
    </source>
</evidence>
<evidence type="ECO:0000313" key="14">
    <source>
        <dbReference type="Proteomes" id="UP000190080"/>
    </source>
</evidence>
<gene>
    <name evidence="13" type="primary">graS_5</name>
    <name evidence="13" type="ORF">CLORY_39570</name>
</gene>
<dbReference type="GO" id="GO:0016036">
    <property type="term" value="P:cellular response to phosphate starvation"/>
    <property type="evidence" value="ECO:0007669"/>
    <property type="project" value="TreeGrafter"/>
</dbReference>
<comment type="subcellular location">
    <subcellularLocation>
        <location evidence="2">Cell membrane</location>
        <topology evidence="2">Multi-pass membrane protein</topology>
    </subcellularLocation>
</comment>
<keyword evidence="8 11" id="KW-1133">Transmembrane helix</keyword>
<dbReference type="Pfam" id="PF02518">
    <property type="entry name" value="HATPase_c"/>
    <property type="match status" value="1"/>
</dbReference>
<keyword evidence="6 11" id="KW-0812">Transmembrane</keyword>
<dbReference type="InterPro" id="IPR003661">
    <property type="entry name" value="HisK_dim/P_dom"/>
</dbReference>
<dbReference type="AlphaFoldDB" id="A0A1V4ICS0"/>
<dbReference type="GO" id="GO:0000155">
    <property type="term" value="F:phosphorelay sensor kinase activity"/>
    <property type="evidence" value="ECO:0007669"/>
    <property type="project" value="InterPro"/>
</dbReference>
<evidence type="ECO:0000256" key="11">
    <source>
        <dbReference type="SAM" id="Phobius"/>
    </source>
</evidence>
<comment type="catalytic activity">
    <reaction evidence="1">
        <text>ATP + protein L-histidine = ADP + protein N-phospho-L-histidine.</text>
        <dbReference type="EC" id="2.7.13.3"/>
    </reaction>
</comment>
<keyword evidence="7 13" id="KW-0418">Kinase</keyword>
<dbReference type="InterPro" id="IPR005467">
    <property type="entry name" value="His_kinase_dom"/>
</dbReference>
<name>A0A1V4ICS0_9CLOT</name>
<dbReference type="PANTHER" id="PTHR45453">
    <property type="entry name" value="PHOSPHATE REGULON SENSOR PROTEIN PHOR"/>
    <property type="match status" value="1"/>
</dbReference>
<dbReference type="Gene3D" id="1.10.287.130">
    <property type="match status" value="1"/>
</dbReference>
<dbReference type="OrthoDB" id="9780487at2"/>
<dbReference type="GO" id="GO:0005886">
    <property type="term" value="C:plasma membrane"/>
    <property type="evidence" value="ECO:0007669"/>
    <property type="project" value="UniProtKB-SubCell"/>
</dbReference>
<evidence type="ECO:0000256" key="7">
    <source>
        <dbReference type="ARBA" id="ARBA00022777"/>
    </source>
</evidence>
<evidence type="ECO:0000256" key="4">
    <source>
        <dbReference type="ARBA" id="ARBA00022475"/>
    </source>
</evidence>